<gene>
    <name evidence="1" type="ORF">VCR5J5_720110</name>
</gene>
<protein>
    <submittedName>
        <fullName evidence="1">Uncharacterized protein</fullName>
    </submittedName>
</protein>
<comment type="caution">
    <text evidence="1">The sequence shown here is derived from an EMBL/GenBank/DDBJ whole genome shotgun (WGS) entry which is preliminary data.</text>
</comment>
<proteinExistence type="predicted"/>
<reference evidence="2" key="1">
    <citation type="submission" date="2014-06" db="EMBL/GenBank/DDBJ databases">
        <authorList>
            <person name="Le Roux Frederique"/>
        </authorList>
    </citation>
    <scope>NUCLEOTIDE SEQUENCE [LARGE SCALE GENOMIC DNA]</scope>
    <source>
        <strain evidence="2">J5-5</strain>
    </source>
</reference>
<dbReference type="Proteomes" id="UP000049495">
    <property type="component" value="Unassembled WGS sequence"/>
</dbReference>
<dbReference type="AlphaFoldDB" id="A0A822N758"/>
<sequence>MIPTNRDTATLFGTAYTTLANEKDSTTLITKPQHMLWLCFYRVVSISLTVCRC</sequence>
<evidence type="ECO:0000313" key="2">
    <source>
        <dbReference type="Proteomes" id="UP000049495"/>
    </source>
</evidence>
<organism evidence="1 2">
    <name type="scientific">Vibrio crassostreae</name>
    <dbReference type="NCBI Taxonomy" id="246167"/>
    <lineage>
        <taxon>Bacteria</taxon>
        <taxon>Pseudomonadati</taxon>
        <taxon>Pseudomonadota</taxon>
        <taxon>Gammaproteobacteria</taxon>
        <taxon>Vibrionales</taxon>
        <taxon>Vibrionaceae</taxon>
        <taxon>Vibrio</taxon>
    </lineage>
</organism>
<accession>A0A822N758</accession>
<name>A0A822N758_9VIBR</name>
<dbReference type="EMBL" id="CCJV01000136">
    <property type="protein sequence ID" value="CDT59295.1"/>
    <property type="molecule type" value="Genomic_DNA"/>
</dbReference>
<evidence type="ECO:0000313" key="1">
    <source>
        <dbReference type="EMBL" id="CDT59295.1"/>
    </source>
</evidence>